<dbReference type="InterPro" id="IPR001647">
    <property type="entry name" value="HTH_TetR"/>
</dbReference>
<dbReference type="PANTHER" id="PTHR30055:SF146">
    <property type="entry name" value="HTH-TYPE TRANSCRIPTIONAL DUAL REGULATOR CECR"/>
    <property type="match status" value="1"/>
</dbReference>
<dbReference type="InterPro" id="IPR039536">
    <property type="entry name" value="TetR_C_Proteobacteria"/>
</dbReference>
<dbReference type="PANTHER" id="PTHR30055">
    <property type="entry name" value="HTH-TYPE TRANSCRIPTIONAL REGULATOR RUTR"/>
    <property type="match status" value="1"/>
</dbReference>
<evidence type="ECO:0000259" key="3">
    <source>
        <dbReference type="PROSITE" id="PS50977"/>
    </source>
</evidence>
<dbReference type="SUPFAM" id="SSF48498">
    <property type="entry name" value="Tetracyclin repressor-like, C-terminal domain"/>
    <property type="match status" value="1"/>
</dbReference>
<accession>A0ABS2BFC5</accession>
<dbReference type="Pfam" id="PF14246">
    <property type="entry name" value="TetR_C_7"/>
    <property type="match status" value="1"/>
</dbReference>
<comment type="caution">
    <text evidence="4">The sequence shown here is derived from an EMBL/GenBank/DDBJ whole genome shotgun (WGS) entry which is preliminary data.</text>
</comment>
<dbReference type="Gene3D" id="1.10.357.10">
    <property type="entry name" value="Tetracycline Repressor, domain 2"/>
    <property type="match status" value="1"/>
</dbReference>
<keyword evidence="1 2" id="KW-0238">DNA-binding</keyword>
<dbReference type="InterPro" id="IPR050109">
    <property type="entry name" value="HTH-type_TetR-like_transc_reg"/>
</dbReference>
<evidence type="ECO:0000313" key="5">
    <source>
        <dbReference type="Proteomes" id="UP000809431"/>
    </source>
</evidence>
<dbReference type="SUPFAM" id="SSF46689">
    <property type="entry name" value="Homeodomain-like"/>
    <property type="match status" value="1"/>
</dbReference>
<dbReference type="PROSITE" id="PS50977">
    <property type="entry name" value="HTH_TETR_2"/>
    <property type="match status" value="1"/>
</dbReference>
<feature type="DNA-binding region" description="H-T-H motif" evidence="2">
    <location>
        <begin position="28"/>
        <end position="47"/>
    </location>
</feature>
<name>A0ABS2BFC5_9NEIS</name>
<evidence type="ECO:0000256" key="1">
    <source>
        <dbReference type="ARBA" id="ARBA00023125"/>
    </source>
</evidence>
<organism evidence="4 5">
    <name type="scientific">Jeongeupia naejangsanensis</name>
    <dbReference type="NCBI Taxonomy" id="613195"/>
    <lineage>
        <taxon>Bacteria</taxon>
        <taxon>Pseudomonadati</taxon>
        <taxon>Pseudomonadota</taxon>
        <taxon>Betaproteobacteria</taxon>
        <taxon>Neisseriales</taxon>
        <taxon>Chitinibacteraceae</taxon>
        <taxon>Jeongeupia</taxon>
    </lineage>
</organism>
<keyword evidence="5" id="KW-1185">Reference proteome</keyword>
<dbReference type="InterPro" id="IPR036271">
    <property type="entry name" value="Tet_transcr_reg_TetR-rel_C_sf"/>
</dbReference>
<protein>
    <submittedName>
        <fullName evidence="4">TetR/AcrR family transcriptional regulator</fullName>
    </submittedName>
</protein>
<evidence type="ECO:0000256" key="2">
    <source>
        <dbReference type="PROSITE-ProRule" id="PRU00335"/>
    </source>
</evidence>
<feature type="domain" description="HTH tetR-type" evidence="3">
    <location>
        <begin position="6"/>
        <end position="65"/>
    </location>
</feature>
<dbReference type="Gene3D" id="1.10.10.60">
    <property type="entry name" value="Homeodomain-like"/>
    <property type="match status" value="1"/>
</dbReference>
<reference evidence="4 5" key="1">
    <citation type="submission" date="2021-01" db="EMBL/GenBank/DDBJ databases">
        <title>Draft Genome Sequence and Polyhydroxyalkanoate Biosynthetic Potential of Jeongeupia naejangsanensis Type Strain DSM 24253.</title>
        <authorList>
            <person name="Turrini P."/>
            <person name="Artuso I."/>
            <person name="Lugli G.A."/>
            <person name="Frangipani E."/>
            <person name="Ventura M."/>
            <person name="Visca P."/>
        </authorList>
    </citation>
    <scope>NUCLEOTIDE SEQUENCE [LARGE SCALE GENOMIC DNA]</scope>
    <source>
        <strain evidence="4 5">DSM 24253</strain>
    </source>
</reference>
<dbReference type="Proteomes" id="UP000809431">
    <property type="component" value="Unassembled WGS sequence"/>
</dbReference>
<dbReference type="EMBL" id="JAESND010000001">
    <property type="protein sequence ID" value="MBM3114303.1"/>
    <property type="molecule type" value="Genomic_DNA"/>
</dbReference>
<dbReference type="InterPro" id="IPR009057">
    <property type="entry name" value="Homeodomain-like_sf"/>
</dbReference>
<dbReference type="PRINTS" id="PR00455">
    <property type="entry name" value="HTHTETR"/>
</dbReference>
<sequence>MEEKASDCRQRIVTAALEVFRECGYRASVDRVAQRAGVARQTIYNHFTSKSVLFSAVLQEGCAAHRERLVTCEGALAERLLHFALGLQANLLTPTSINLHRLLTHEASRFPELAGQVYANGVEATAQQLAAVLAKAMTNGELREDDPKLAADIFLDVIVSHDRQRLLFCMPLAEAEAQLQLLRRRIEVFLRAYRIE</sequence>
<gene>
    <name evidence="4" type="ORF">JMJ54_00560</name>
</gene>
<proteinExistence type="predicted"/>
<dbReference type="Pfam" id="PF00440">
    <property type="entry name" value="TetR_N"/>
    <property type="match status" value="1"/>
</dbReference>
<dbReference type="RefSeq" id="WP_203536007.1">
    <property type="nucleotide sequence ID" value="NZ_JAESND010000001.1"/>
</dbReference>
<evidence type="ECO:0000313" key="4">
    <source>
        <dbReference type="EMBL" id="MBM3114303.1"/>
    </source>
</evidence>